<dbReference type="EMBL" id="JACVVK020000376">
    <property type="protein sequence ID" value="KAK7476433.1"/>
    <property type="molecule type" value="Genomic_DNA"/>
</dbReference>
<reference evidence="1 2" key="1">
    <citation type="journal article" date="2023" name="Sci. Data">
        <title>Genome assembly of the Korean intertidal mud-creeper Batillaria attramentaria.</title>
        <authorList>
            <person name="Patra A.K."/>
            <person name="Ho P.T."/>
            <person name="Jun S."/>
            <person name="Lee S.J."/>
            <person name="Kim Y."/>
            <person name="Won Y.J."/>
        </authorList>
    </citation>
    <scope>NUCLEOTIDE SEQUENCE [LARGE SCALE GENOMIC DNA]</scope>
    <source>
        <strain evidence="1">Wonlab-2016</strain>
    </source>
</reference>
<sequence>MPRDVNLYDLQGNSVLNRLEACGFLLKKNWNSANLYVHTCTIYSQRSVQYLCEMDEEGKKNSTGERGRTDLILPLPSDSVLKNFTTVTCGAGHVTYEFLSWDFRSACKGIDSYPAVRVASAW</sequence>
<accession>A0ABD0JNR2</accession>
<evidence type="ECO:0000313" key="2">
    <source>
        <dbReference type="Proteomes" id="UP001519460"/>
    </source>
</evidence>
<name>A0ABD0JNR2_9CAEN</name>
<feature type="non-terminal residue" evidence="1">
    <location>
        <position position="122"/>
    </location>
</feature>
<dbReference type="AlphaFoldDB" id="A0ABD0JNR2"/>
<keyword evidence="2" id="KW-1185">Reference proteome</keyword>
<evidence type="ECO:0000313" key="1">
    <source>
        <dbReference type="EMBL" id="KAK7476433.1"/>
    </source>
</evidence>
<proteinExistence type="predicted"/>
<comment type="caution">
    <text evidence="1">The sequence shown here is derived from an EMBL/GenBank/DDBJ whole genome shotgun (WGS) entry which is preliminary data.</text>
</comment>
<gene>
    <name evidence="1" type="ORF">BaRGS_00032358</name>
</gene>
<protein>
    <submittedName>
        <fullName evidence="1">Uncharacterized protein</fullName>
    </submittedName>
</protein>
<dbReference type="Proteomes" id="UP001519460">
    <property type="component" value="Unassembled WGS sequence"/>
</dbReference>
<organism evidence="1 2">
    <name type="scientific">Batillaria attramentaria</name>
    <dbReference type="NCBI Taxonomy" id="370345"/>
    <lineage>
        <taxon>Eukaryota</taxon>
        <taxon>Metazoa</taxon>
        <taxon>Spiralia</taxon>
        <taxon>Lophotrochozoa</taxon>
        <taxon>Mollusca</taxon>
        <taxon>Gastropoda</taxon>
        <taxon>Caenogastropoda</taxon>
        <taxon>Sorbeoconcha</taxon>
        <taxon>Cerithioidea</taxon>
        <taxon>Batillariidae</taxon>
        <taxon>Batillaria</taxon>
    </lineage>
</organism>